<feature type="compositionally biased region" description="Basic and acidic residues" evidence="5">
    <location>
        <begin position="709"/>
        <end position="718"/>
    </location>
</feature>
<evidence type="ECO:0000256" key="5">
    <source>
        <dbReference type="SAM" id="MobiDB-lite"/>
    </source>
</evidence>
<dbReference type="EMBL" id="CALTRL010000733">
    <property type="protein sequence ID" value="CAH7669442.1"/>
    <property type="molecule type" value="Genomic_DNA"/>
</dbReference>
<feature type="compositionally biased region" description="Polar residues" evidence="5">
    <location>
        <begin position="877"/>
        <end position="893"/>
    </location>
</feature>
<dbReference type="PROSITE" id="PS50016">
    <property type="entry name" value="ZF_PHD_2"/>
    <property type="match status" value="1"/>
</dbReference>
<dbReference type="InterPro" id="IPR001965">
    <property type="entry name" value="Znf_PHD"/>
</dbReference>
<dbReference type="Proteomes" id="UP001153365">
    <property type="component" value="Unassembled WGS sequence"/>
</dbReference>
<keyword evidence="8" id="KW-1185">Reference proteome</keyword>
<evidence type="ECO:0000256" key="2">
    <source>
        <dbReference type="ARBA" id="ARBA00022771"/>
    </source>
</evidence>
<dbReference type="Pfam" id="PF00628">
    <property type="entry name" value="PHD"/>
    <property type="match status" value="1"/>
</dbReference>
<dbReference type="SUPFAM" id="SSF57903">
    <property type="entry name" value="FYVE/PHD zinc finger"/>
    <property type="match status" value="1"/>
</dbReference>
<sequence>MNMVQICYYYYAYFIKRIILKSFACFVVATNPFTGEFIDQSRVKTKKKLESTKGYVEEPDPFRIKTKDGKSILCYTCGLGASSQKKLRIVGCDVCDHYFHLDCLEPPLVAPPPASIKWICPLHVEKAAPSRRLLKDSVIVPIHKLNVPNNGDIDIIPSPQKRTKARKVEEISINRVRYQVPENIVILDFWAKLGKTKELQLLSGQTCESSPLTPLSSTAGSPHIPILGRDILPPSAPSSEDLLTLRASPSISTAEEELDDLRFVKEISKSPSCTSTSPQLEPLIFKKGETQAIPRPDLSFLLEAARQSFGADQATQNAGLFLLGDAASSKIMPPDSSSKHAMPKCASGEEVSLSLSNLIPSTSRSQTRDSARIESTPSSKPSKACESGKAKGAPSLEVKSTVRRRRTAKNVQNSTPSGKKVRQGNAIPRIQEQLKLSKTSFNGIQTGTSDKLVELNQRIRQRSPVTSGDRLSQRALGDSDNNRNSNDEAITTNNQKNFSSKSIETVLLETIPLPTKFTSSAENVRSSFEPPKDGILSSNSDSGAGADTDVDNLSNKPLSRIKIKGTKYLGPSASPPSSQIIKSPSPVVNLPLPSLESLSKSKLAESLTGVLNPMTSSSMSLDKATQLTSAAKPGNLKRPRNVKGSGSKESESPVSHKLKSDGLLTLNCQTPLSASNPHDLQSLNSNKSTRQSNFNHKISSNHKTSSVTLKKDSAHLKESQPCPGDAVFSKSNPEYEGLSRPKKRVRRSHPAAIQGNSESQLAPKNSNKAARVTSLSSTSPSHVPLANFEDLQNQNTEVSSGPVDKETANSSKSGVTSKTSWKNQVEQSAINLAVKSSETFEQAPNCKKPSLKAQPATKVSPTRILPEKVEKIKDSLQEFNSSSEPKISETAKTAKNKAMARQRSRKPSKPRNKPPVTSTSCKVLKGAAGIELRPAPKTLPRTKKLKQVKNPSLSESLASNSDKIAVSITSNIAGDSVAAGEDSNLKDGDDKTSNLLNVLLTPPPASCISKNRNIIENSRSEEQRDIVNLVPKSVHPEAQLPSSSTQLRNIVPKKSKVKRKSRLSGCDKISNGSFPNSIGDPDNKITVHSSPAISASAPRPRATSFVPHPQNPLTLVPHSQPSMPFVAHPQNPMGFVPHPQHGIAFANSAHQQPFVTRPQFPIPIIKPEHQLGFDCNSNDSSLPSSYSGRPCASLQDLKSALAPSTITTSPSLPSATATPIVENKLAVEVFRQPHQSKTVSDDKNIIALPFAQTLNSSNQSWE</sequence>
<evidence type="ECO:0000313" key="7">
    <source>
        <dbReference type="EMBL" id="CAH7669442.1"/>
    </source>
</evidence>
<keyword evidence="3" id="KW-0862">Zinc</keyword>
<evidence type="ECO:0000256" key="3">
    <source>
        <dbReference type="ARBA" id="ARBA00022833"/>
    </source>
</evidence>
<organism evidence="7 8">
    <name type="scientific">Phakopsora pachyrhizi</name>
    <name type="common">Asian soybean rust disease fungus</name>
    <dbReference type="NCBI Taxonomy" id="170000"/>
    <lineage>
        <taxon>Eukaryota</taxon>
        <taxon>Fungi</taxon>
        <taxon>Dikarya</taxon>
        <taxon>Basidiomycota</taxon>
        <taxon>Pucciniomycotina</taxon>
        <taxon>Pucciniomycetes</taxon>
        <taxon>Pucciniales</taxon>
        <taxon>Phakopsoraceae</taxon>
        <taxon>Phakopsora</taxon>
    </lineage>
</organism>
<feature type="compositionally biased region" description="Polar residues" evidence="5">
    <location>
        <begin position="790"/>
        <end position="799"/>
    </location>
</feature>
<evidence type="ECO:0000256" key="4">
    <source>
        <dbReference type="PROSITE-ProRule" id="PRU00146"/>
    </source>
</evidence>
<feature type="compositionally biased region" description="Polar residues" evidence="5">
    <location>
        <begin position="482"/>
        <end position="496"/>
    </location>
</feature>
<feature type="compositionally biased region" description="Polar residues" evidence="5">
    <location>
        <begin position="754"/>
        <end position="781"/>
    </location>
</feature>
<dbReference type="CDD" id="cd15534">
    <property type="entry name" value="PHD2_PHF12_Rco1"/>
    <property type="match status" value="1"/>
</dbReference>
<feature type="compositionally biased region" description="Basic and acidic residues" evidence="5">
    <location>
        <begin position="865"/>
        <end position="876"/>
    </location>
</feature>
<evidence type="ECO:0000256" key="1">
    <source>
        <dbReference type="ARBA" id="ARBA00022723"/>
    </source>
</evidence>
<feature type="region of interest" description="Disordered" evidence="5">
    <location>
        <begin position="840"/>
        <end position="954"/>
    </location>
</feature>
<feature type="compositionally biased region" description="Polar residues" evidence="5">
    <location>
        <begin position="808"/>
        <end position="823"/>
    </location>
</feature>
<reference evidence="7" key="1">
    <citation type="submission" date="2022-06" db="EMBL/GenBank/DDBJ databases">
        <authorList>
            <consortium name="SYNGENTA / RWTH Aachen University"/>
        </authorList>
    </citation>
    <scope>NUCLEOTIDE SEQUENCE</scope>
</reference>
<dbReference type="InterPro" id="IPR052819">
    <property type="entry name" value="Chromatin_regulatory_protein"/>
</dbReference>
<dbReference type="GO" id="GO:0006357">
    <property type="term" value="P:regulation of transcription by RNA polymerase II"/>
    <property type="evidence" value="ECO:0007669"/>
    <property type="project" value="TreeGrafter"/>
</dbReference>
<dbReference type="SMART" id="SM00249">
    <property type="entry name" value="PHD"/>
    <property type="match status" value="1"/>
</dbReference>
<keyword evidence="2 4" id="KW-0863">Zinc-finger</keyword>
<name>A0AAV0AMG9_PHAPC</name>
<evidence type="ECO:0000259" key="6">
    <source>
        <dbReference type="PROSITE" id="PS50016"/>
    </source>
</evidence>
<dbReference type="InterPro" id="IPR013083">
    <property type="entry name" value="Znf_RING/FYVE/PHD"/>
</dbReference>
<evidence type="ECO:0000313" key="8">
    <source>
        <dbReference type="Proteomes" id="UP001153365"/>
    </source>
</evidence>
<dbReference type="GO" id="GO:0032221">
    <property type="term" value="C:Rpd3S complex"/>
    <property type="evidence" value="ECO:0007669"/>
    <property type="project" value="TreeGrafter"/>
</dbReference>
<feature type="region of interest" description="Disordered" evidence="5">
    <location>
        <begin position="519"/>
        <end position="557"/>
    </location>
</feature>
<dbReference type="GO" id="GO:0008270">
    <property type="term" value="F:zinc ion binding"/>
    <property type="evidence" value="ECO:0007669"/>
    <property type="project" value="UniProtKB-KW"/>
</dbReference>
<feature type="region of interest" description="Disordered" evidence="5">
    <location>
        <begin position="628"/>
        <end position="823"/>
    </location>
</feature>
<dbReference type="InterPro" id="IPR019787">
    <property type="entry name" value="Znf_PHD-finger"/>
</dbReference>
<comment type="caution">
    <text evidence="7">The sequence shown here is derived from an EMBL/GenBank/DDBJ whole genome shotgun (WGS) entry which is preliminary data.</text>
</comment>
<accession>A0AAV0AMG9</accession>
<dbReference type="PANTHER" id="PTHR47636:SF1">
    <property type="entry name" value="TRANSCRIPTIONAL REGULATORY PROTEIN RCO1"/>
    <property type="match status" value="1"/>
</dbReference>
<dbReference type="AlphaFoldDB" id="A0AAV0AMG9"/>
<dbReference type="InterPro" id="IPR011011">
    <property type="entry name" value="Znf_FYVE_PHD"/>
</dbReference>
<feature type="region of interest" description="Disordered" evidence="5">
    <location>
        <begin position="357"/>
        <end position="426"/>
    </location>
</feature>
<gene>
    <name evidence="7" type="ORF">PPACK8108_LOCUS4065</name>
</gene>
<feature type="compositionally biased region" description="Basic residues" evidence="5">
    <location>
        <begin position="1053"/>
        <end position="1062"/>
    </location>
</feature>
<feature type="compositionally biased region" description="Basic residues" evidence="5">
    <location>
        <begin position="894"/>
        <end position="912"/>
    </location>
</feature>
<feature type="region of interest" description="Disordered" evidence="5">
    <location>
        <begin position="459"/>
        <end position="496"/>
    </location>
</feature>
<dbReference type="Gene3D" id="3.30.40.10">
    <property type="entry name" value="Zinc/RING finger domain, C3HC4 (zinc finger)"/>
    <property type="match status" value="1"/>
</dbReference>
<feature type="domain" description="PHD-type" evidence="6">
    <location>
        <begin position="71"/>
        <end position="126"/>
    </location>
</feature>
<protein>
    <submittedName>
        <fullName evidence="7">Expressed protein</fullName>
    </submittedName>
</protein>
<feature type="region of interest" description="Disordered" evidence="5">
    <location>
        <begin position="1053"/>
        <end position="1082"/>
    </location>
</feature>
<feature type="compositionally biased region" description="Polar residues" evidence="5">
    <location>
        <begin position="666"/>
        <end position="708"/>
    </location>
</feature>
<feature type="compositionally biased region" description="Basic residues" evidence="5">
    <location>
        <begin position="740"/>
        <end position="749"/>
    </location>
</feature>
<proteinExistence type="predicted"/>
<keyword evidence="1" id="KW-0479">Metal-binding</keyword>
<dbReference type="PANTHER" id="PTHR47636">
    <property type="entry name" value="TRANSCRIPTIONAL REGULATORY PROTEIN RCO1"/>
    <property type="match status" value="1"/>
</dbReference>